<dbReference type="EMBL" id="JQCF01000016">
    <property type="protein sequence ID" value="KRN98870.1"/>
    <property type="molecule type" value="Genomic_DNA"/>
</dbReference>
<evidence type="ECO:0000256" key="1">
    <source>
        <dbReference type="SAM" id="SignalP"/>
    </source>
</evidence>
<protein>
    <submittedName>
        <fullName evidence="2">Glycoside hydrolase</fullName>
    </submittedName>
</protein>
<dbReference type="RefSeq" id="WP_083488941.1">
    <property type="nucleotide sequence ID" value="NZ_JQCF01000016.1"/>
</dbReference>
<keyword evidence="2" id="KW-0378">Hydrolase</keyword>
<dbReference type="STRING" id="993692.IV57_GL000783"/>
<dbReference type="OrthoDB" id="9803578at2"/>
<dbReference type="PATRIC" id="fig|993692.3.peg.791"/>
<feature type="signal peptide" evidence="1">
    <location>
        <begin position="1"/>
        <end position="26"/>
    </location>
</feature>
<proteinExistence type="predicted"/>
<sequence length="291" mass="32969">MKKQNIIIIGVMLLAFLSFKSQVVEAASNTGKTETINYQTTYHQKKYQKQATVYLPAKYDASKKHNIVYLMHGSTEGGSDFYQDGNFKQILDKLNRTGKLKNTIAVFPTYYPSRKSVSSDYYSDRPLNKHFAKEELVQDLMPVVEQKYKTYAKTTDDKGFQASRNHRAFGGFSMGAITTWYVFENDLKYFHDFVPMAGDSWTIEPDGGAVASKKTATRLANSVDSKSFKIMAGVGSNDGTSSSMTPQMQAMWQLPEFNHQNLQYYTQKGGSHSLDSVDKQFEHYAGQLFEK</sequence>
<comment type="caution">
    <text evidence="2">The sequence shown here is derived from an EMBL/GenBank/DDBJ whole genome shotgun (WGS) entry which is preliminary data.</text>
</comment>
<dbReference type="AlphaFoldDB" id="A0A0R2LFS9"/>
<dbReference type="Proteomes" id="UP000051006">
    <property type="component" value="Unassembled WGS sequence"/>
</dbReference>
<keyword evidence="1" id="KW-0732">Signal</keyword>
<dbReference type="Pfam" id="PF00756">
    <property type="entry name" value="Esterase"/>
    <property type="match status" value="1"/>
</dbReference>
<dbReference type="InterPro" id="IPR000801">
    <property type="entry name" value="Esterase-like"/>
</dbReference>
<accession>A0A0R2LFS9</accession>
<feature type="chain" id="PRO_5006419938" evidence="1">
    <location>
        <begin position="27"/>
        <end position="291"/>
    </location>
</feature>
<evidence type="ECO:0000313" key="2">
    <source>
        <dbReference type="EMBL" id="KRN98870.1"/>
    </source>
</evidence>
<dbReference type="GO" id="GO:0016787">
    <property type="term" value="F:hydrolase activity"/>
    <property type="evidence" value="ECO:0007669"/>
    <property type="project" value="UniProtKB-KW"/>
</dbReference>
<evidence type="ECO:0000313" key="3">
    <source>
        <dbReference type="Proteomes" id="UP000051006"/>
    </source>
</evidence>
<gene>
    <name evidence="2" type="ORF">IV57_GL000783</name>
</gene>
<organism evidence="2 3">
    <name type="scientific">Companilactobacillus kimchiensis</name>
    <dbReference type="NCBI Taxonomy" id="993692"/>
    <lineage>
        <taxon>Bacteria</taxon>
        <taxon>Bacillati</taxon>
        <taxon>Bacillota</taxon>
        <taxon>Bacilli</taxon>
        <taxon>Lactobacillales</taxon>
        <taxon>Lactobacillaceae</taxon>
        <taxon>Companilactobacillus</taxon>
    </lineage>
</organism>
<dbReference type="InterPro" id="IPR029058">
    <property type="entry name" value="AB_hydrolase_fold"/>
</dbReference>
<name>A0A0R2LFS9_9LACO</name>
<dbReference type="Gene3D" id="3.40.50.1820">
    <property type="entry name" value="alpha/beta hydrolase"/>
    <property type="match status" value="1"/>
</dbReference>
<dbReference type="PANTHER" id="PTHR48098">
    <property type="entry name" value="ENTEROCHELIN ESTERASE-RELATED"/>
    <property type="match status" value="1"/>
</dbReference>
<keyword evidence="3" id="KW-1185">Reference proteome</keyword>
<dbReference type="SUPFAM" id="SSF53474">
    <property type="entry name" value="alpha/beta-Hydrolases"/>
    <property type="match status" value="1"/>
</dbReference>
<dbReference type="InterPro" id="IPR050583">
    <property type="entry name" value="Mycobacterial_A85_antigen"/>
</dbReference>
<reference evidence="2 3" key="1">
    <citation type="journal article" date="2015" name="Genome Announc.">
        <title>Expanding the biotechnology potential of lactobacilli through comparative genomics of 213 strains and associated genera.</title>
        <authorList>
            <person name="Sun Z."/>
            <person name="Harris H.M."/>
            <person name="McCann A."/>
            <person name="Guo C."/>
            <person name="Argimon S."/>
            <person name="Zhang W."/>
            <person name="Yang X."/>
            <person name="Jeffery I.B."/>
            <person name="Cooney J.C."/>
            <person name="Kagawa T.F."/>
            <person name="Liu W."/>
            <person name="Song Y."/>
            <person name="Salvetti E."/>
            <person name="Wrobel A."/>
            <person name="Rasinkangas P."/>
            <person name="Parkhill J."/>
            <person name="Rea M.C."/>
            <person name="O'Sullivan O."/>
            <person name="Ritari J."/>
            <person name="Douillard F.P."/>
            <person name="Paul Ross R."/>
            <person name="Yang R."/>
            <person name="Briner A.E."/>
            <person name="Felis G.E."/>
            <person name="de Vos W.M."/>
            <person name="Barrangou R."/>
            <person name="Klaenhammer T.R."/>
            <person name="Caufield P.W."/>
            <person name="Cui Y."/>
            <person name="Zhang H."/>
            <person name="O'Toole P.W."/>
        </authorList>
    </citation>
    <scope>NUCLEOTIDE SEQUENCE [LARGE SCALE GENOMIC DNA]</scope>
    <source>
        <strain evidence="2 3">DSM 24716</strain>
    </source>
</reference>